<dbReference type="PROSITE" id="PS00113">
    <property type="entry name" value="ADENYLATE_KINASE"/>
    <property type="match status" value="1"/>
</dbReference>
<dbReference type="InterPro" id="IPR027417">
    <property type="entry name" value="P-loop_NTPase"/>
</dbReference>
<dbReference type="Pfam" id="PF00406">
    <property type="entry name" value="ADK"/>
    <property type="match status" value="1"/>
</dbReference>
<dbReference type="InterPro" id="IPR001509">
    <property type="entry name" value="Epimerase_deHydtase"/>
</dbReference>
<evidence type="ECO:0000256" key="6">
    <source>
        <dbReference type="ARBA" id="ARBA00023134"/>
    </source>
</evidence>
<feature type="binding site" evidence="7">
    <location>
        <begin position="546"/>
        <end position="549"/>
    </location>
    <ligand>
        <name>AMP</name>
        <dbReference type="ChEBI" id="CHEBI:456215"/>
    </ligand>
</feature>
<dbReference type="InterPro" id="IPR006259">
    <property type="entry name" value="Adenyl_kin_sub"/>
</dbReference>
<dbReference type="Gene3D" id="3.40.50.720">
    <property type="entry name" value="NAD(P)-binding Rossmann-like Domain"/>
    <property type="match status" value="1"/>
</dbReference>
<comment type="domain">
    <text evidence="7">Consists of three domains, a large central CORE domain and two small peripheral domains, NMPbind and LID, which undergo movements during catalysis. The LID domain closes over the site of phosphoryl transfer upon GTP binding. Assembling and dissambling the active center during each catalytic cycle provides an effective means to prevent GTP hydrolysis.</text>
</comment>
<dbReference type="EMBL" id="HE797160">
    <property type="protein sequence ID" value="CCM04620.1"/>
    <property type="molecule type" value="Genomic_DNA"/>
</dbReference>
<comment type="similarity">
    <text evidence="7">Belongs to the adenylate kinase family. AK3 subfamily.</text>
</comment>
<dbReference type="HAMAP" id="MF_03169">
    <property type="entry name" value="Adenylate_kinase_AK3"/>
    <property type="match status" value="1"/>
</dbReference>
<dbReference type="PANTHER" id="PTHR23359">
    <property type="entry name" value="NUCLEOTIDE KINASE"/>
    <property type="match status" value="1"/>
</dbReference>
<feature type="binding site" evidence="7">
    <location>
        <position position="621"/>
    </location>
    <ligand>
        <name>AMP</name>
        <dbReference type="ChEBI" id="CHEBI:456215"/>
    </ligand>
</feature>
<keyword evidence="4 7" id="KW-0418">Kinase</keyword>
<feature type="binding site" evidence="7">
    <location>
        <position position="493"/>
    </location>
    <ligand>
        <name>AMP</name>
        <dbReference type="ChEBI" id="CHEBI:456215"/>
    </ligand>
</feature>
<dbReference type="SUPFAM" id="SSF51735">
    <property type="entry name" value="NAD(P)-binding Rossmann-fold domains"/>
    <property type="match status" value="1"/>
</dbReference>
<dbReference type="GO" id="GO:0004017">
    <property type="term" value="F:AMP kinase activity"/>
    <property type="evidence" value="ECO:0007669"/>
    <property type="project" value="InterPro"/>
</dbReference>
<feature type="domain" description="Adenylate kinase active site lid" evidence="10">
    <location>
        <begin position="588"/>
        <end position="623"/>
    </location>
</feature>
<dbReference type="InterPro" id="IPR033690">
    <property type="entry name" value="Adenylat_kinase_CS"/>
</dbReference>
<evidence type="ECO:0000256" key="4">
    <source>
        <dbReference type="ARBA" id="ARBA00022777"/>
    </source>
</evidence>
<feature type="binding site" evidence="7">
    <location>
        <begin position="519"/>
        <end position="521"/>
    </location>
    <ligand>
        <name>AMP</name>
        <dbReference type="ChEBI" id="CHEBI:456215"/>
    </ligand>
</feature>
<evidence type="ECO:0000256" key="7">
    <source>
        <dbReference type="HAMAP-Rule" id="MF_03169"/>
    </source>
</evidence>
<comment type="subcellular location">
    <subcellularLocation>
        <location evidence="1 7">Mitochondrion matrix</location>
    </subcellularLocation>
</comment>
<sequence length="720" mass="78891">MSYLNRLLVIGGNGFLGSAVCKAALARGMQVTSISQSGAPFRTPKGHSPAWTSEVNWQAGNALNPETYSHILPSVTAVVHTIGTLFEDTRYKAALKEGNLPALLDTLVSNIAGGGPSSNPLADKLDNPGSYELLNRDAAVRTCEAFISSTPSTDIQRPRVFVYVSAEDIFRPFIPARYIETKREAETEIEYMMSQNPAHRPVYIRPSLIYHPHFRPLTSPIAALLDLSATLHSQVPQGLPTPSALLRSLSRTLPVTSYSQALASSSSLDSMANAMTIPPIHVDHVAEAICISVEQSRDDGTNALALMPDLSNDSNAPFGVEGVAHRVIIARDWRLQPGTRGAAAWGWGGGPSEDSTIRCARQSITGTGQATRPGVHTALYRHRRQKACLLHRLPGILIATVVLGMSLSSALFSTSFRPKVVRTCWRGFRSTATANKALPFSLHNVRGGAVTQDVPYHDEGRFLRMLMFGKPGAGKGTLTARLVKKYDVLSLSTGDLLRQHIAERTEVGRMAEEIVATGGLLPDDIMLKVVSTKLDMLHNKHWILDGFPRTVGQGQLLDEHLQQQGCPLSLVVNLNVPDEVILSRISDRWVHLPSGRVYNLSYNPPKVAGHDDETGEPLTKRPDDNPETFARRLDKFYASTSPLLDYYLGNPGNARIVTLSGSTSDEIWPQLENSIRSNFPNVRERTESREQKRRTSLSEAVLGRSDRNSANRVGRLVRDY</sequence>
<comment type="function">
    <text evidence="7">Involved in maintaining the homeostasis of cellular nucleotides by catalyzing the interconversion of nucleoside phosphates. Has GTP:AMP phosphotransferase and ITP:AMP phosphotransferase activities.</text>
</comment>
<feature type="binding site" evidence="7">
    <location>
        <position position="553"/>
    </location>
    <ligand>
        <name>AMP</name>
        <dbReference type="ChEBI" id="CHEBI:456215"/>
    </ligand>
</feature>
<dbReference type="GO" id="GO:0046041">
    <property type="term" value="P:ITP metabolic process"/>
    <property type="evidence" value="ECO:0007669"/>
    <property type="project" value="UniProtKB-UniRule"/>
</dbReference>
<evidence type="ECO:0000256" key="8">
    <source>
        <dbReference type="SAM" id="MobiDB-lite"/>
    </source>
</evidence>
<dbReference type="HAMAP" id="MF_00235">
    <property type="entry name" value="Adenylate_kinase_Adk"/>
    <property type="match status" value="1"/>
</dbReference>
<dbReference type="HOGENOM" id="CLU_384030_0_0_1"/>
<dbReference type="GO" id="GO:0005525">
    <property type="term" value="F:GTP binding"/>
    <property type="evidence" value="ECO:0007669"/>
    <property type="project" value="UniProtKB-KW"/>
</dbReference>
<feature type="binding site" evidence="7">
    <location>
        <position position="664"/>
    </location>
    <ligand>
        <name>GTP</name>
        <dbReference type="ChEBI" id="CHEBI:37565"/>
    </ligand>
</feature>
<keyword evidence="6 7" id="KW-0342">GTP-binding</keyword>
<feature type="region of interest" description="Disordered" evidence="8">
    <location>
        <begin position="682"/>
        <end position="707"/>
    </location>
</feature>
<evidence type="ECO:0000256" key="3">
    <source>
        <dbReference type="ARBA" id="ARBA00022741"/>
    </source>
</evidence>
<comment type="catalytic activity">
    <reaction evidence="7">
        <text>a ribonucleoside 5'-triphosphate + AMP = a ribonucleoside 5'-diphosphate + ADP</text>
        <dbReference type="Rhea" id="RHEA:13749"/>
        <dbReference type="ChEBI" id="CHEBI:57930"/>
        <dbReference type="ChEBI" id="CHEBI:61557"/>
        <dbReference type="ChEBI" id="CHEBI:456215"/>
        <dbReference type="ChEBI" id="CHEBI:456216"/>
        <dbReference type="EC" id="2.7.4.10"/>
    </reaction>
</comment>
<evidence type="ECO:0000259" key="9">
    <source>
        <dbReference type="Pfam" id="PF01370"/>
    </source>
</evidence>
<dbReference type="InterPro" id="IPR007862">
    <property type="entry name" value="Adenylate_kinase_lid-dom"/>
</dbReference>
<dbReference type="SUPFAM" id="SSF57774">
    <property type="entry name" value="Microbial and mitochondrial ADK, insert 'zinc finger' domain"/>
    <property type="match status" value="1"/>
</dbReference>
<dbReference type="InterPro" id="IPR028586">
    <property type="entry name" value="AK3/Ak4_mitochondrial"/>
</dbReference>
<dbReference type="FunFam" id="3.40.50.300:FF:000106">
    <property type="entry name" value="Adenylate kinase mitochondrial"/>
    <property type="match status" value="1"/>
</dbReference>
<dbReference type="RefSeq" id="XP_012183903.1">
    <property type="nucleotide sequence ID" value="XM_012328513.1"/>
</dbReference>
<dbReference type="InterPro" id="IPR000850">
    <property type="entry name" value="Adenylat/UMP-CMP_kin"/>
</dbReference>
<dbReference type="Proteomes" id="UP000006352">
    <property type="component" value="Unassembled WGS sequence"/>
</dbReference>
<feature type="region of interest" description="NMPbind" evidence="7">
    <location>
        <begin position="492"/>
        <end position="521"/>
    </location>
</feature>
<protein>
    <recommendedName>
        <fullName evidence="7">GTP:AMP phosphotransferase, mitochondrial</fullName>
        <ecNumber evidence="7">2.7.4.10</ecNumber>
    </recommendedName>
    <alternativeName>
        <fullName evidence="7">Adenylate kinase 3</fullName>
        <shortName evidence="7">AK 3</shortName>
    </alternativeName>
</protein>
<dbReference type="OrthoDB" id="439792at2759"/>
<organism evidence="11 12">
    <name type="scientific">Fibroporia radiculosa</name>
    <dbReference type="NCBI Taxonomy" id="599839"/>
    <lineage>
        <taxon>Eukaryota</taxon>
        <taxon>Fungi</taxon>
        <taxon>Dikarya</taxon>
        <taxon>Basidiomycota</taxon>
        <taxon>Agaricomycotina</taxon>
        <taxon>Agaricomycetes</taxon>
        <taxon>Polyporales</taxon>
        <taxon>Fibroporiaceae</taxon>
        <taxon>Fibroporia</taxon>
    </lineage>
</organism>
<keyword evidence="5 7" id="KW-0496">Mitochondrion</keyword>
<keyword evidence="2 7" id="KW-0808">Transferase</keyword>
<name>J4GTJ7_9APHY</name>
<feature type="region of interest" description="LID" evidence="7">
    <location>
        <begin position="587"/>
        <end position="624"/>
    </location>
</feature>
<keyword evidence="3 7" id="KW-0547">Nucleotide-binding</keyword>
<dbReference type="InterPro" id="IPR036291">
    <property type="entry name" value="NAD(P)-bd_dom_sf"/>
</dbReference>
<proteinExistence type="inferred from homology"/>
<dbReference type="AlphaFoldDB" id="J4GTJ7"/>
<dbReference type="EC" id="2.7.4.10" evidence="7"/>
<dbReference type="GeneID" id="24099531"/>
<dbReference type="GO" id="GO:0005524">
    <property type="term" value="F:ATP binding"/>
    <property type="evidence" value="ECO:0007669"/>
    <property type="project" value="InterPro"/>
</dbReference>
<feature type="compositionally biased region" description="Basic and acidic residues" evidence="8">
    <location>
        <begin position="608"/>
        <end position="626"/>
    </location>
</feature>
<dbReference type="Gene3D" id="3.40.50.300">
    <property type="entry name" value="P-loop containing nucleotide triphosphate hydrolases"/>
    <property type="match status" value="1"/>
</dbReference>
<evidence type="ECO:0000313" key="12">
    <source>
        <dbReference type="Proteomes" id="UP000006352"/>
    </source>
</evidence>
<dbReference type="CDD" id="cd01428">
    <property type="entry name" value="ADK"/>
    <property type="match status" value="1"/>
</dbReference>
<dbReference type="SUPFAM" id="SSF52540">
    <property type="entry name" value="P-loop containing nucleoside triphosphate hydrolases"/>
    <property type="match status" value="1"/>
</dbReference>
<reference evidence="11 12" key="1">
    <citation type="journal article" date="2012" name="Appl. Environ. Microbiol.">
        <title>Short-read sequencing for genomic analysis of the brown rot fungus Fibroporia radiculosa.</title>
        <authorList>
            <person name="Tang J.D."/>
            <person name="Perkins A.D."/>
            <person name="Sonstegard T.S."/>
            <person name="Schroeder S.G."/>
            <person name="Burgess S.C."/>
            <person name="Diehl S.V."/>
        </authorList>
    </citation>
    <scope>NUCLEOTIDE SEQUENCE [LARGE SCALE GENOMIC DNA]</scope>
    <source>
        <strain evidence="11 12">TFFH 294</strain>
    </source>
</reference>
<dbReference type="GO" id="GO:0046033">
    <property type="term" value="P:AMP metabolic process"/>
    <property type="evidence" value="ECO:0007669"/>
    <property type="project" value="UniProtKB-UniRule"/>
</dbReference>
<feature type="binding site" evidence="7">
    <location>
        <position position="588"/>
    </location>
    <ligand>
        <name>GTP</name>
        <dbReference type="ChEBI" id="CHEBI:37565"/>
    </ligand>
</feature>
<feature type="domain" description="NAD-dependent epimerase/dehydratase" evidence="9">
    <location>
        <begin position="8"/>
        <end position="81"/>
    </location>
</feature>
<accession>J4GTJ7</accession>
<dbReference type="PRINTS" id="PR00094">
    <property type="entry name" value="ADENYLTKNASE"/>
</dbReference>
<dbReference type="Pfam" id="PF05191">
    <property type="entry name" value="ADK_lid"/>
    <property type="match status" value="1"/>
</dbReference>
<dbReference type="NCBIfam" id="TIGR01351">
    <property type="entry name" value="adk"/>
    <property type="match status" value="1"/>
</dbReference>
<evidence type="ECO:0000256" key="5">
    <source>
        <dbReference type="ARBA" id="ARBA00023128"/>
    </source>
</evidence>
<keyword evidence="12" id="KW-1185">Reference proteome</keyword>
<dbReference type="GO" id="GO:0006172">
    <property type="term" value="P:ADP biosynthetic process"/>
    <property type="evidence" value="ECO:0007669"/>
    <property type="project" value="UniProtKB-UniRule"/>
</dbReference>
<feature type="binding site" evidence="7">
    <location>
        <begin position="597"/>
        <end position="598"/>
    </location>
    <ligand>
        <name>GTP</name>
        <dbReference type="ChEBI" id="CHEBI:37565"/>
    </ligand>
</feature>
<evidence type="ECO:0000259" key="10">
    <source>
        <dbReference type="Pfam" id="PF05191"/>
    </source>
</evidence>
<feature type="binding site" evidence="7">
    <location>
        <begin position="472"/>
        <end position="477"/>
    </location>
    <ligand>
        <name>GTP</name>
        <dbReference type="ChEBI" id="CHEBI:37565"/>
    </ligand>
</feature>
<dbReference type="InParanoid" id="J4GTJ7"/>
<dbReference type="GO" id="GO:0046039">
    <property type="term" value="P:GTP metabolic process"/>
    <property type="evidence" value="ECO:0007669"/>
    <property type="project" value="UniProtKB-UniRule"/>
</dbReference>
<dbReference type="InterPro" id="IPR036193">
    <property type="entry name" value="ADK_active_lid_dom_sf"/>
</dbReference>
<dbReference type="Pfam" id="PF01370">
    <property type="entry name" value="Epimerase"/>
    <property type="match status" value="1"/>
</dbReference>
<feature type="binding site" evidence="7">
    <location>
        <position position="632"/>
    </location>
    <ligand>
        <name>AMP</name>
        <dbReference type="ChEBI" id="CHEBI:456215"/>
    </ligand>
</feature>
<feature type="binding site" evidence="7">
    <location>
        <position position="498"/>
    </location>
    <ligand>
        <name>AMP</name>
        <dbReference type="ChEBI" id="CHEBI:456215"/>
    </ligand>
</feature>
<comment type="subunit">
    <text evidence="7">Monomer.</text>
</comment>
<evidence type="ECO:0000313" key="11">
    <source>
        <dbReference type="EMBL" id="CCM04620.1"/>
    </source>
</evidence>
<dbReference type="GO" id="GO:0046899">
    <property type="term" value="F:nucleoside triphosphate adenylate kinase activity"/>
    <property type="evidence" value="ECO:0007669"/>
    <property type="project" value="UniProtKB-UniRule"/>
</dbReference>
<dbReference type="STRING" id="599839.J4GTJ7"/>
<evidence type="ECO:0000256" key="2">
    <source>
        <dbReference type="ARBA" id="ARBA00022679"/>
    </source>
</evidence>
<evidence type="ECO:0000256" key="1">
    <source>
        <dbReference type="ARBA" id="ARBA00004305"/>
    </source>
</evidence>
<dbReference type="GO" id="GO:0005759">
    <property type="term" value="C:mitochondrial matrix"/>
    <property type="evidence" value="ECO:0007669"/>
    <property type="project" value="UniProtKB-SubCell"/>
</dbReference>
<gene>
    <name evidence="7" type="primary">ADK2</name>
    <name evidence="11" type="ORF">FIBRA_06804</name>
</gene>
<feature type="region of interest" description="Disordered" evidence="8">
    <location>
        <begin position="603"/>
        <end position="626"/>
    </location>
</feature>